<dbReference type="InterPro" id="IPR037401">
    <property type="entry name" value="SnoaL-like"/>
</dbReference>
<dbReference type="PANTHER" id="PTHR41252:SF1">
    <property type="entry name" value="BLR2505 PROTEIN"/>
    <property type="match status" value="1"/>
</dbReference>
<dbReference type="InterPro" id="IPR032710">
    <property type="entry name" value="NTF2-like_dom_sf"/>
</dbReference>
<gene>
    <name evidence="2" type="ORF">SAMN05444164_4794</name>
</gene>
<accession>A0A1H5AUD9</accession>
<dbReference type="Pfam" id="PF12680">
    <property type="entry name" value="SnoaL_2"/>
    <property type="match status" value="1"/>
</dbReference>
<dbReference type="Gene3D" id="3.10.450.50">
    <property type="match status" value="1"/>
</dbReference>
<evidence type="ECO:0000259" key="1">
    <source>
        <dbReference type="Pfam" id="PF12680"/>
    </source>
</evidence>
<dbReference type="Proteomes" id="UP000198992">
    <property type="component" value="Unassembled WGS sequence"/>
</dbReference>
<dbReference type="AlphaFoldDB" id="A0A1H5AUD9"/>
<sequence>MLCWPPGGYLIDIKVTHQFAARKNPMTSNVEATRKGYEAFQRGDIPALMRDLIDDDCTWITPGPQDKLPWAGTFRGKQQIANFFVQVGENLEFSEFAPREMIEQGDTVVVLGTLTARAKKTGKTVKNEWAHVFKYREGKAVRFQEYIDTAADVAAMT</sequence>
<evidence type="ECO:0000313" key="2">
    <source>
        <dbReference type="EMBL" id="SED45461.1"/>
    </source>
</evidence>
<proteinExistence type="predicted"/>
<dbReference type="EMBL" id="FNTH01000001">
    <property type="protein sequence ID" value="SED45461.1"/>
    <property type="molecule type" value="Genomic_DNA"/>
</dbReference>
<feature type="domain" description="SnoaL-like" evidence="1">
    <location>
        <begin position="35"/>
        <end position="142"/>
    </location>
</feature>
<evidence type="ECO:0000313" key="3">
    <source>
        <dbReference type="Proteomes" id="UP000198992"/>
    </source>
</evidence>
<organism evidence="2 3">
    <name type="scientific">Bradyrhizobium erythrophlei</name>
    <dbReference type="NCBI Taxonomy" id="1437360"/>
    <lineage>
        <taxon>Bacteria</taxon>
        <taxon>Pseudomonadati</taxon>
        <taxon>Pseudomonadota</taxon>
        <taxon>Alphaproteobacteria</taxon>
        <taxon>Hyphomicrobiales</taxon>
        <taxon>Nitrobacteraceae</taxon>
        <taxon>Bradyrhizobium</taxon>
    </lineage>
</organism>
<dbReference type="PANTHER" id="PTHR41252">
    <property type="entry name" value="BLR2505 PROTEIN"/>
    <property type="match status" value="1"/>
</dbReference>
<protein>
    <recommendedName>
        <fullName evidence="1">SnoaL-like domain-containing protein</fullName>
    </recommendedName>
</protein>
<reference evidence="2 3" key="1">
    <citation type="submission" date="2016-10" db="EMBL/GenBank/DDBJ databases">
        <authorList>
            <person name="de Groot N.N."/>
        </authorList>
    </citation>
    <scope>NUCLEOTIDE SEQUENCE [LARGE SCALE GENOMIC DNA]</scope>
    <source>
        <strain evidence="2 3">MT12</strain>
    </source>
</reference>
<name>A0A1H5AUD9_9BRAD</name>
<dbReference type="SUPFAM" id="SSF54427">
    <property type="entry name" value="NTF2-like"/>
    <property type="match status" value="1"/>
</dbReference>